<proteinExistence type="inferred from homology"/>
<name>A0A2T4GBP7_9PSED</name>
<dbReference type="InterPro" id="IPR046673">
    <property type="entry name" value="ToxA_N"/>
</dbReference>
<evidence type="ECO:0000259" key="7">
    <source>
        <dbReference type="PROSITE" id="PS52053"/>
    </source>
</evidence>
<dbReference type="EC" id="2.3.2.27" evidence="2"/>
<dbReference type="Proteomes" id="UP000240571">
    <property type="component" value="Unassembled WGS sequence"/>
</dbReference>
<evidence type="ECO:0000313" key="9">
    <source>
        <dbReference type="EMBL" id="PTC33129.1"/>
    </source>
</evidence>
<dbReference type="InterPro" id="IPR032675">
    <property type="entry name" value="LRR_dom_sf"/>
</dbReference>
<dbReference type="EMBL" id="PYWW01000003">
    <property type="protein sequence ID" value="PTC33129.1"/>
    <property type="molecule type" value="Genomic_DNA"/>
</dbReference>
<evidence type="ECO:0000313" key="10">
    <source>
        <dbReference type="Proteomes" id="UP000095081"/>
    </source>
</evidence>
<keyword evidence="6" id="KW-0964">Secreted</keyword>
<dbReference type="PANTHER" id="PTHR48051:SF1">
    <property type="entry name" value="RAS SUPPRESSOR PROTEIN 1"/>
    <property type="match status" value="1"/>
</dbReference>
<keyword evidence="6" id="KW-0832">Ubl conjugation</keyword>
<evidence type="ECO:0000256" key="6">
    <source>
        <dbReference type="PROSITE-ProRule" id="PRU01398"/>
    </source>
</evidence>
<organism evidence="9 11">
    <name type="scientific">Pseudomonas aylmerensis</name>
    <dbReference type="NCBI Taxonomy" id="1869229"/>
    <lineage>
        <taxon>Bacteria</taxon>
        <taxon>Pseudomonadati</taxon>
        <taxon>Pseudomonadota</taxon>
        <taxon>Gammaproteobacteria</taxon>
        <taxon>Pseudomonadales</taxon>
        <taxon>Pseudomonadaceae</taxon>
        <taxon>Pseudomonas</taxon>
    </lineage>
</organism>
<keyword evidence="10" id="KW-1185">Reference proteome</keyword>
<dbReference type="PANTHER" id="PTHR48051">
    <property type="match status" value="1"/>
</dbReference>
<dbReference type="GO" id="GO:0005737">
    <property type="term" value="C:cytoplasm"/>
    <property type="evidence" value="ECO:0007669"/>
    <property type="project" value="TreeGrafter"/>
</dbReference>
<protein>
    <recommendedName>
        <fullName evidence="2">RING-type E3 ubiquitin transferase</fullName>
        <ecNumber evidence="2">2.3.2.27</ecNumber>
    </recommendedName>
</protein>
<keyword evidence="3" id="KW-0433">Leucine-rich repeat</keyword>
<dbReference type="OrthoDB" id="1467561at2"/>
<keyword evidence="5" id="KW-0843">Virulence</keyword>
<dbReference type="GO" id="GO:0005576">
    <property type="term" value="C:extracellular region"/>
    <property type="evidence" value="ECO:0007669"/>
    <property type="project" value="UniProtKB-UniRule"/>
</dbReference>
<keyword evidence="6" id="KW-0833">Ubl conjugation pathway</keyword>
<feature type="domain" description="NEL" evidence="7">
    <location>
        <begin position="1322"/>
        <end position="1674"/>
    </location>
</feature>
<dbReference type="Pfam" id="PF14496">
    <property type="entry name" value="NEL"/>
    <property type="match status" value="1"/>
</dbReference>
<dbReference type="EMBL" id="MAUE01000032">
    <property type="protein sequence ID" value="OCW23433.1"/>
    <property type="molecule type" value="Genomic_DNA"/>
</dbReference>
<reference evidence="8 10" key="1">
    <citation type="submission" date="2016-06" db="EMBL/GenBank/DDBJ databases">
        <title>Draft genome sequence of Pseudomonas sp. S1E40, a novel strain antagonistic activity to fungal plant pathogen.</title>
        <authorList>
            <person name="Tambong J.T."/>
            <person name="Tchagang C."/>
            <person name="Xu R."/>
        </authorList>
    </citation>
    <scope>NUCLEOTIDE SEQUENCE [LARGE SCALE GENOMIC DNA]</scope>
    <source>
        <strain evidence="8 10">S1E40</strain>
    </source>
</reference>
<keyword evidence="6" id="KW-0808">Transferase</keyword>
<dbReference type="Proteomes" id="UP000095081">
    <property type="component" value="Unassembled WGS sequence"/>
</dbReference>
<comment type="similarity">
    <text evidence="6">Belongs to the LRR-containing bacterial E3 ligase family.</text>
</comment>
<dbReference type="Pfam" id="PF20178">
    <property type="entry name" value="ToxA_N"/>
    <property type="match status" value="1"/>
</dbReference>
<evidence type="ECO:0000313" key="11">
    <source>
        <dbReference type="Proteomes" id="UP000240571"/>
    </source>
</evidence>
<evidence type="ECO:0000256" key="5">
    <source>
        <dbReference type="ARBA" id="ARBA00023026"/>
    </source>
</evidence>
<accession>A0A2T4GBP7</accession>
<dbReference type="Gene3D" id="1.20.58.360">
    <property type="entry name" value="Shigella T3SS effector IpaH defines"/>
    <property type="match status" value="1"/>
</dbReference>
<dbReference type="GO" id="GO:0061630">
    <property type="term" value="F:ubiquitin protein ligase activity"/>
    <property type="evidence" value="ECO:0007669"/>
    <property type="project" value="UniProtKB-EC"/>
</dbReference>
<dbReference type="InterPro" id="IPR001611">
    <property type="entry name" value="Leu-rich_rpt"/>
</dbReference>
<dbReference type="Gene3D" id="3.80.10.10">
    <property type="entry name" value="Ribonuclease Inhibitor"/>
    <property type="match status" value="1"/>
</dbReference>
<gene>
    <name evidence="8" type="ORF">BBG20_21390</name>
    <name evidence="9" type="ORF">C9382_00680</name>
</gene>
<keyword evidence="6" id="KW-1035">Host cytoplasm</keyword>
<evidence type="ECO:0000256" key="2">
    <source>
        <dbReference type="ARBA" id="ARBA00012483"/>
    </source>
</evidence>
<comment type="catalytic activity">
    <reaction evidence="1">
        <text>S-ubiquitinyl-[E2 ubiquitin-conjugating enzyme]-L-cysteine + [acceptor protein]-L-lysine = [E2 ubiquitin-conjugating enzyme]-L-cysteine + N(6)-ubiquitinyl-[acceptor protein]-L-lysine.</text>
        <dbReference type="EC" id="2.3.2.27"/>
    </reaction>
</comment>
<comment type="caution">
    <text evidence="9">The sequence shown here is derived from an EMBL/GenBank/DDBJ whole genome shotgun (WGS) entry which is preliminary data.</text>
</comment>
<dbReference type="GO" id="GO:0016567">
    <property type="term" value="P:protein ubiquitination"/>
    <property type="evidence" value="ECO:0007669"/>
    <property type="project" value="InterPro"/>
</dbReference>
<dbReference type="Pfam" id="PF13855">
    <property type="entry name" value="LRR_8"/>
    <property type="match status" value="1"/>
</dbReference>
<dbReference type="PROSITE" id="PS52053">
    <property type="entry name" value="NEL"/>
    <property type="match status" value="1"/>
</dbReference>
<reference evidence="9 11" key="2">
    <citation type="submission" date="2018-03" db="EMBL/GenBank/DDBJ databases">
        <title>Diversity of bacteria associated with corn roots inoculated with woodland soils in Canada, and Description of Pseudomonas aylmerense sp. nov.</title>
        <authorList>
            <person name="Tambong J.T."/>
            <person name="Xu R."/>
            <person name="Tchagang C."/>
        </authorList>
    </citation>
    <scope>NUCLEOTIDE SEQUENCE [LARGE SCALE GENOMIC DNA]</scope>
    <source>
        <strain evidence="9 11">S1E44</strain>
    </source>
</reference>
<evidence type="ECO:0000313" key="8">
    <source>
        <dbReference type="EMBL" id="OCW23433.1"/>
    </source>
</evidence>
<dbReference type="InterPro" id="IPR029487">
    <property type="entry name" value="NEL_dom"/>
</dbReference>
<dbReference type="RefSeq" id="WP_065906847.1">
    <property type="nucleotide sequence ID" value="NZ_MAUE01000032.1"/>
</dbReference>
<comment type="PTM">
    <text evidence="6">Ubiquitinated in the presence of host E1 ubiquitin-activating enzyme, E2 ubiquitin-conjugating enzyme and ubiquitin.</text>
</comment>
<dbReference type="InterPro" id="IPR050216">
    <property type="entry name" value="LRR_domain-containing"/>
</dbReference>
<evidence type="ECO:0000256" key="3">
    <source>
        <dbReference type="ARBA" id="ARBA00022614"/>
    </source>
</evidence>
<feature type="active site" description="Glycyl thioester intermediate" evidence="6">
    <location>
        <position position="1418"/>
    </location>
</feature>
<sequence>MVVISPVPFNTAFQGRHYPLLKHALPPWLKSTSLARLHALRAVGLKDPAPYPHATPDQHAGLKQAIADHWDTLNTLDQRLQKLNDVYAYAERVLGSALLADYGPIDVRNTFLRVYVKATSAWWVHDFKQAVTSRTVSLLDAALHNFAASERFVDYAFLSAADARGQQRSLTFKHKANGTALTAERFKQLCRGLDIGRHYREHLKIVMGVYTPTVARDLRRQVIDQHKAGLKAAAHLALVKGDIAQDACTALLGLINGNPTLRLDGQTLVAHTLDMMNSRLTGILLFCATPPSAARVIAYVPDDPEHPLKQYPTPMAFMTQVTRQLRDAEHYQVFFSRFVDHDQRGFFFANLNTRLSRVQWRIKAPTDSQPTWQDTPLDNPHLQFHVQPIAADHPNRAGNGGADDLWHYRYRVHLNKVLNDAQDIAVSTLRADTLARQAWWDNLGKILGDLFNAALQVLTPFVPGLGEVMLAYTAYQITDEVFEGVVDWAQGRGAEAADHLLGVAQDFVQFGLFAAGTTLAAPLRLKLSAFVEGLQPVQSADGRQRLWNPDLAPYVDDQGTLDPAQRLIHEGAQYRVQHARIVHPRRPQAYRPQLYRRANGIVVHEADQPQTWDSRTLMRRLGPRVAAFSDEQLERIRLTSGCDDDVLRGAYLQDQPLPPLLADTLNRFEAYASAQSASDQIRTGMPLDPAAAWFEQTVTELDGWPQDKALEVFLSPSLSGDSHRYGRLDAAPADTLKMSVAQVMSGQLPERVLGFLDEAQARLLLGAQVPKAGQVQHLRELLAAYVTRQAPEIGQYAHHVRELSDEPGIRLLREHFPQMDSSVARSLLDSADAAERSLMLDHRRLPLRLENLARELNFAAGTSHAYESFYFPWRQTADSERMLLNTLKRHSDFFADLHLQIRQHTADGPLRCEAGPVNAGTRRILVRKDTLGYEVRDGAHRKLHGPDTLYEALLHAAPADSRQAVGLSPGQGEGLRHWLLTTLEPLAERRSALAQPPVRSQADEETLKLLGSPAPARTPKLVVMSEQVVILNALKTVFTHQSEAHILAFMEKVGSEHLSPRVNQLIVDHYRLDADLAHWSRQPGNHPPDRELELRLFIRGKLLECWQDQIRAYTEPSGTRLDLSGITLPDTLPPLRADFSHVTRLNLIHSQFNADHGEFLQHFPQLSTLYLADNPLSRLPEAIRDLRHLENLDLAWCPLALQAVDVTRLKNLRYLRRLKLNNTRSHRAPDIGRMRDLVHLDLSHSPVAQWPDGLFEVPRSSRFVLNLQGTAITHVPEVALGSAEARLVAATYLNRAALDALQRERFKAYRASVGLDPERTYEPQGDSTPWLDYLSPQGQDDARKVWDALEHEHGSQGLFEVIKALEIPERFQTDEDQQRYRANHRTLTRQVWTLLQAAAVDTPLRNRLFEIASFPGNCPDAGTQIFNEMGVEVLLYQIEHQAPTPEAHERQLVTLVKGRARLQQLNEVIRADVQQRLAPVAQGGQGLRFLTEVVDGVAGQVDEVEIYLAYQTALAERLDLPWIAEHMLYRSIAGVSDAQIDAAYAKVLELGEGDGLVNRMLLDAHWCEWLQRRYAGQYAEQQQWLKAQHNRLFDLLELGEQWPQTPDTAALQTQVDALASELGMSGLNPADPAAFQAACEKREEELGDIAQAWMRDRTRAALMAARTLRNRPSR</sequence>
<dbReference type="SUPFAM" id="SSF52058">
    <property type="entry name" value="L domain-like"/>
    <property type="match status" value="1"/>
</dbReference>
<keyword evidence="4" id="KW-0677">Repeat</keyword>
<evidence type="ECO:0000256" key="1">
    <source>
        <dbReference type="ARBA" id="ARBA00000900"/>
    </source>
</evidence>
<evidence type="ECO:0000256" key="4">
    <source>
        <dbReference type="ARBA" id="ARBA00022737"/>
    </source>
</evidence>